<name>A0A069QN83_HOYLO</name>
<dbReference type="Proteomes" id="UP000027442">
    <property type="component" value="Unassembled WGS sequence"/>
</dbReference>
<comment type="subcellular location">
    <subcellularLocation>
        <location evidence="1">Membrane</location>
        <topology evidence="1">Multi-pass membrane protein</topology>
    </subcellularLocation>
</comment>
<dbReference type="InterPro" id="IPR045726">
    <property type="entry name" value="DUF6080"/>
</dbReference>
<evidence type="ECO:0000259" key="8">
    <source>
        <dbReference type="Pfam" id="PF04138"/>
    </source>
</evidence>
<evidence type="ECO:0000256" key="5">
    <source>
        <dbReference type="ARBA" id="ARBA00023136"/>
    </source>
</evidence>
<dbReference type="PANTHER" id="PTHR38459:SF1">
    <property type="entry name" value="PROPHAGE BACTOPRENOL-LINKED GLUCOSE TRANSLOCASE HOMOLOG"/>
    <property type="match status" value="1"/>
</dbReference>
<comment type="similarity">
    <text evidence="2">Belongs to the GtrA family.</text>
</comment>
<feature type="domain" description="GtrA/DPMS transmembrane" evidence="8">
    <location>
        <begin position="21"/>
        <end position="129"/>
    </location>
</feature>
<dbReference type="GO" id="GO:0000271">
    <property type="term" value="P:polysaccharide biosynthetic process"/>
    <property type="evidence" value="ECO:0007669"/>
    <property type="project" value="InterPro"/>
</dbReference>
<evidence type="ECO:0000256" key="6">
    <source>
        <dbReference type="SAM" id="MobiDB-lite"/>
    </source>
</evidence>
<dbReference type="eggNOG" id="COG2246">
    <property type="taxonomic scope" value="Bacteria"/>
</dbReference>
<protein>
    <submittedName>
        <fullName evidence="9">Outer membrane insertion signal domain protein</fullName>
    </submittedName>
</protein>
<keyword evidence="10" id="KW-1185">Reference proteome</keyword>
<evidence type="ECO:0000256" key="1">
    <source>
        <dbReference type="ARBA" id="ARBA00004141"/>
    </source>
</evidence>
<reference evidence="9 10" key="1">
    <citation type="submission" date="2013-08" db="EMBL/GenBank/DDBJ databases">
        <authorList>
            <person name="Weinstock G."/>
            <person name="Sodergren E."/>
            <person name="Wylie T."/>
            <person name="Fulton L."/>
            <person name="Fulton R."/>
            <person name="Fronick C."/>
            <person name="O'Laughlin M."/>
            <person name="Godfrey J."/>
            <person name="Miner T."/>
            <person name="Herter B."/>
            <person name="Appelbaum E."/>
            <person name="Cordes M."/>
            <person name="Lek S."/>
            <person name="Wollam A."/>
            <person name="Pepin K.H."/>
            <person name="Palsikar V.B."/>
            <person name="Mitreva M."/>
            <person name="Wilson R.K."/>
        </authorList>
    </citation>
    <scope>NUCLEOTIDE SEQUENCE [LARGE SCALE GENOMIC DNA]</scope>
    <source>
        <strain evidence="9 10">ATCC 15930</strain>
    </source>
</reference>
<proteinExistence type="inferred from homology"/>
<feature type="transmembrane region" description="Helical" evidence="7">
    <location>
        <begin position="20"/>
        <end position="40"/>
    </location>
</feature>
<feature type="transmembrane region" description="Helical" evidence="7">
    <location>
        <begin position="360"/>
        <end position="378"/>
    </location>
</feature>
<evidence type="ECO:0000313" key="10">
    <source>
        <dbReference type="Proteomes" id="UP000027442"/>
    </source>
</evidence>
<accession>A0A069QN83</accession>
<keyword evidence="4 7" id="KW-1133">Transmembrane helix</keyword>
<organism evidence="9 10">
    <name type="scientific">Hoylesella loescheii DSM 19665 = JCM 12249 = ATCC 15930</name>
    <dbReference type="NCBI Taxonomy" id="1122985"/>
    <lineage>
        <taxon>Bacteria</taxon>
        <taxon>Pseudomonadati</taxon>
        <taxon>Bacteroidota</taxon>
        <taxon>Bacteroidia</taxon>
        <taxon>Bacteroidales</taxon>
        <taxon>Prevotellaceae</taxon>
        <taxon>Hoylesella</taxon>
    </lineage>
</organism>
<dbReference type="GO" id="GO:0005886">
    <property type="term" value="C:plasma membrane"/>
    <property type="evidence" value="ECO:0007669"/>
    <property type="project" value="TreeGrafter"/>
</dbReference>
<dbReference type="RefSeq" id="WP_018967957.1">
    <property type="nucleotide sequence ID" value="NZ_KB899219.1"/>
</dbReference>
<dbReference type="AlphaFoldDB" id="A0A069QN83"/>
<evidence type="ECO:0000256" key="7">
    <source>
        <dbReference type="SAM" id="Phobius"/>
    </source>
</evidence>
<feature type="transmembrane region" description="Helical" evidence="7">
    <location>
        <begin position="230"/>
        <end position="258"/>
    </location>
</feature>
<feature type="transmembrane region" description="Helical" evidence="7">
    <location>
        <begin position="562"/>
        <end position="583"/>
    </location>
</feature>
<sequence length="617" mass="70586">MNHIINPSEQSKRQGLGEILRFGIVGLSATAIQYTAYWVGLQFTNHNLAMTVAYLLSFAFNLWASLRYTFRVGGTPGRGAGFAMAHVVNYLLQMATLNLFVDLGVSKTLAPLPMFAVCVPINFLLVRFFLKRDGIRMFSIFKVRREEWMVGAPLLTVFVGLHALLIARYYQLFTPLQTHYWDLIIRNFHLSGFDPITYVVVSDWQAGYNVFRHPLLAFFMYVPYMINQGLMWLTGINCAIFVVAAMQVFAAFYSLVFLHRLLRQVMGLTLFDTRLLSLFFFSLAYVMLSAIAPDHFILSLFALLLTLLVAANHQQRHTAMPTWKALCLFVLTAGISLNNGLKVFVAALFTNGRRFFRPRFLFFAVLLPSALIWAFARFEYKRFVWPDEVKRHQARDKRKAAAKKKAEEEARKRQLAWEEAVNDAKKKNPHNPKLPPRPTNTTAKKSPNNGAAAKMGKPMMQGEFMRWTDISTSRLQSSIENLFGESIQLHRDHLLEDMYRRRPVIVHYRWAINYVAEGLLVLLFAVGLWVGRRNKLLLMALAFAAMDWVLHVGLGFGLNEVYIMTAHWAYVLPLGLAALLLTATGRKRTLLRIAIGSLTLWLYAWNLYSTIDYLLNS</sequence>
<dbReference type="Pfam" id="PF19558">
    <property type="entry name" value="DUF6080"/>
    <property type="match status" value="1"/>
</dbReference>
<feature type="transmembrane region" description="Helical" evidence="7">
    <location>
        <begin position="278"/>
        <end position="311"/>
    </location>
</feature>
<feature type="transmembrane region" description="Helical" evidence="7">
    <location>
        <begin position="590"/>
        <end position="608"/>
    </location>
</feature>
<evidence type="ECO:0000256" key="2">
    <source>
        <dbReference type="ARBA" id="ARBA00009399"/>
    </source>
</evidence>
<evidence type="ECO:0000256" key="4">
    <source>
        <dbReference type="ARBA" id="ARBA00022989"/>
    </source>
</evidence>
<dbReference type="EMBL" id="JNGW01000116">
    <property type="protein sequence ID" value="KDR51301.1"/>
    <property type="molecule type" value="Genomic_DNA"/>
</dbReference>
<dbReference type="InterPro" id="IPR051401">
    <property type="entry name" value="GtrA_CellWall_Glycosyl"/>
</dbReference>
<gene>
    <name evidence="9" type="ORF">HMPREF1991_02665</name>
</gene>
<feature type="transmembrane region" description="Helical" evidence="7">
    <location>
        <begin position="508"/>
        <end position="529"/>
    </location>
</feature>
<dbReference type="HOGENOM" id="CLU_032211_0_0_10"/>
<dbReference type="InterPro" id="IPR007267">
    <property type="entry name" value="GtrA_DPMS_TM"/>
</dbReference>
<feature type="transmembrane region" description="Helical" evidence="7">
    <location>
        <begin position="323"/>
        <end position="348"/>
    </location>
</feature>
<dbReference type="Pfam" id="PF04138">
    <property type="entry name" value="GtrA_DPMS_TM"/>
    <property type="match status" value="1"/>
</dbReference>
<keyword evidence="3 7" id="KW-0812">Transmembrane</keyword>
<evidence type="ECO:0000256" key="3">
    <source>
        <dbReference type="ARBA" id="ARBA00022692"/>
    </source>
</evidence>
<feature type="region of interest" description="Disordered" evidence="6">
    <location>
        <begin position="421"/>
        <end position="455"/>
    </location>
</feature>
<dbReference type="PATRIC" id="fig|1122985.7.peg.2761"/>
<feature type="transmembrane region" description="Helical" evidence="7">
    <location>
        <begin position="112"/>
        <end position="130"/>
    </location>
</feature>
<feature type="transmembrane region" description="Helical" evidence="7">
    <location>
        <begin position="52"/>
        <end position="70"/>
    </location>
</feature>
<comment type="caution">
    <text evidence="9">The sequence shown here is derived from an EMBL/GenBank/DDBJ whole genome shotgun (WGS) entry which is preliminary data.</text>
</comment>
<keyword evidence="5 7" id="KW-0472">Membrane</keyword>
<feature type="transmembrane region" description="Helical" evidence="7">
    <location>
        <begin position="150"/>
        <end position="170"/>
    </location>
</feature>
<dbReference type="PANTHER" id="PTHR38459">
    <property type="entry name" value="PROPHAGE BACTOPRENOL-LINKED GLUCOSE TRANSLOCASE HOMOLOG"/>
    <property type="match status" value="1"/>
</dbReference>
<evidence type="ECO:0000313" key="9">
    <source>
        <dbReference type="EMBL" id="KDR51301.1"/>
    </source>
</evidence>
<feature type="transmembrane region" description="Helical" evidence="7">
    <location>
        <begin position="82"/>
        <end position="100"/>
    </location>
</feature>